<organism evidence="1 2">
    <name type="scientific">Pseudomonas umsongensis</name>
    <dbReference type="NCBI Taxonomy" id="198618"/>
    <lineage>
        <taxon>Bacteria</taxon>
        <taxon>Pseudomonadati</taxon>
        <taxon>Pseudomonadota</taxon>
        <taxon>Gammaproteobacteria</taxon>
        <taxon>Pseudomonadales</taxon>
        <taxon>Pseudomonadaceae</taxon>
        <taxon>Pseudomonas</taxon>
    </lineage>
</organism>
<dbReference type="Proteomes" id="UP000215455">
    <property type="component" value="Unassembled WGS sequence"/>
</dbReference>
<keyword evidence="2" id="KW-1185">Reference proteome</keyword>
<dbReference type="EMBL" id="NIWU01000009">
    <property type="protein sequence ID" value="OXR28166.1"/>
    <property type="molecule type" value="Genomic_DNA"/>
</dbReference>
<evidence type="ECO:0000313" key="1">
    <source>
        <dbReference type="EMBL" id="OXR28166.1"/>
    </source>
</evidence>
<accession>A0ABX4DN13</accession>
<reference evidence="1 2" key="1">
    <citation type="submission" date="2017-06" db="EMBL/GenBank/DDBJ databases">
        <authorList>
            <person name="Furmanczyk E.M."/>
        </authorList>
    </citation>
    <scope>NUCLEOTIDE SEQUENCE [LARGE SCALE GENOMIC DNA]</scope>
    <source>
        <strain evidence="1 2">DSM 16611</strain>
    </source>
</reference>
<comment type="caution">
    <text evidence="1">The sequence shown here is derived from an EMBL/GenBank/DDBJ whole genome shotgun (WGS) entry which is preliminary data.</text>
</comment>
<name>A0ABX4DN13_9PSED</name>
<evidence type="ECO:0000313" key="2">
    <source>
        <dbReference type="Proteomes" id="UP000215455"/>
    </source>
</evidence>
<proteinExistence type="predicted"/>
<gene>
    <name evidence="1" type="ORF">PSUM_29350</name>
</gene>
<protein>
    <submittedName>
        <fullName evidence="1">Uncharacterized protein</fullName>
    </submittedName>
</protein>
<sequence>MGLRNDASWILVEHMRGTRIDVKLYSDACARQSPDGRQRIERPWVRARVQEAVEVWIKQFMWLQGSPPFASSSMAPVSRCRVLAVKARL</sequence>